<name>D1PIU5_9FIRM</name>
<evidence type="ECO:0000313" key="3">
    <source>
        <dbReference type="Proteomes" id="UP000003438"/>
    </source>
</evidence>
<evidence type="ECO:0008006" key="4">
    <source>
        <dbReference type="Google" id="ProtNLM"/>
    </source>
</evidence>
<organism evidence="2 3">
    <name type="scientific">Subdoligranulum variabile DSM 15176</name>
    <dbReference type="NCBI Taxonomy" id="411471"/>
    <lineage>
        <taxon>Bacteria</taxon>
        <taxon>Bacillati</taxon>
        <taxon>Bacillota</taxon>
        <taxon>Clostridia</taxon>
        <taxon>Eubacteriales</taxon>
        <taxon>Oscillospiraceae</taxon>
        <taxon>Subdoligranulum</taxon>
    </lineage>
</organism>
<keyword evidence="1" id="KW-0732">Signal</keyword>
<dbReference type="STRING" id="411471.SUBVAR_04260"/>
<dbReference type="PROSITE" id="PS51257">
    <property type="entry name" value="PROKAR_LIPOPROTEIN"/>
    <property type="match status" value="1"/>
</dbReference>
<dbReference type="EMBL" id="ACBY02000011">
    <property type="protein sequence ID" value="EFB77454.1"/>
    <property type="molecule type" value="Genomic_DNA"/>
</dbReference>
<feature type="signal peptide" evidence="1">
    <location>
        <begin position="1"/>
        <end position="30"/>
    </location>
</feature>
<dbReference type="SUPFAM" id="SSF50965">
    <property type="entry name" value="Galactose oxidase, central domain"/>
    <property type="match status" value="1"/>
</dbReference>
<dbReference type="HOGENOM" id="CLU_572261_0_0_9"/>
<reference evidence="2" key="1">
    <citation type="submission" date="2009-12" db="EMBL/GenBank/DDBJ databases">
        <authorList>
            <person name="Weinstock G."/>
            <person name="Sodergren E."/>
            <person name="Clifton S."/>
            <person name="Fulton L."/>
            <person name="Fulton B."/>
            <person name="Courtney L."/>
            <person name="Fronick C."/>
            <person name="Harrison M."/>
            <person name="Strong C."/>
            <person name="Farmer C."/>
            <person name="Delahaunty K."/>
            <person name="Markovic C."/>
            <person name="Hall O."/>
            <person name="Minx P."/>
            <person name="Tomlinson C."/>
            <person name="Mitreva M."/>
            <person name="Nelson J."/>
            <person name="Hou S."/>
            <person name="Wollam A."/>
            <person name="Pepin K.H."/>
            <person name="Johnson M."/>
            <person name="Bhonagiri V."/>
            <person name="Nash W.E."/>
            <person name="Warren W."/>
            <person name="Chinwalla A."/>
            <person name="Mardis E.R."/>
            <person name="Wilson R.K."/>
        </authorList>
    </citation>
    <scope>NUCLEOTIDE SEQUENCE [LARGE SCALE GENOMIC DNA]</scope>
    <source>
        <strain evidence="2">DSM 15176</strain>
    </source>
</reference>
<dbReference type="Proteomes" id="UP000003438">
    <property type="component" value="Unassembled WGS sequence"/>
</dbReference>
<dbReference type="OrthoDB" id="1854535at2"/>
<comment type="caution">
    <text evidence="2">The sequence shown here is derived from an EMBL/GenBank/DDBJ whole genome shotgun (WGS) entry which is preliminary data.</text>
</comment>
<dbReference type="InterPro" id="IPR011043">
    <property type="entry name" value="Gal_Oxase/kelch_b-propeller"/>
</dbReference>
<keyword evidence="3" id="KW-1185">Reference proteome</keyword>
<proteinExistence type="predicted"/>
<evidence type="ECO:0000256" key="1">
    <source>
        <dbReference type="SAM" id="SignalP"/>
    </source>
</evidence>
<protein>
    <recommendedName>
        <fullName evidence="4">DUF839 domain-containing protein</fullName>
    </recommendedName>
</protein>
<dbReference type="AlphaFoldDB" id="D1PIU5"/>
<accession>D1PIU5</accession>
<evidence type="ECO:0000313" key="2">
    <source>
        <dbReference type="EMBL" id="EFB77454.1"/>
    </source>
</evidence>
<feature type="chain" id="PRO_5041304048" description="DUF839 domain-containing protein" evidence="1">
    <location>
        <begin position="31"/>
        <end position="492"/>
    </location>
</feature>
<sequence length="492" mass="53551">MKQLVSLGLTRALFLAGALAFGLAACGTTADVVSTPQATRTPETAPAEAAAEVTPAGDFYTISSNYLTGSGFNAGDAWYSLENHLGYCLVTKTDYATATRRVLCSVPGCTHDSEACPAWLPGKGSEVRLFTAGNTVYVYHPVATMYYAGSWEDYYAEIVERWLKERPQGWEDLTDEELVACCRGQYEERSASAGLYCIEGDGASRQDIQTSQDLRNVMVGWCDGTALYGYELSEPAVGNSTGYRISLADGSVTTFPLQQQEQILGTEGTRLLTSHTVTEIPLPDYNAEGWDAYRAVLQNATVEYDCLDPSTGARTKVLERPHDGSTFGNADFFGLLDGKLYFEDWTPEENGEPRRNAFCAYDTVTGQWQDLLRPITDQTMRLVGVTVAALPGSAEQQGRYLWLSGSDNVSGENLGWMLDTQSGKLFPVTQKMEGEGVSNWVAGVVALTDDGRFLVRTAQQQDEYGGPVYVYGLIDAEAFLQGSTDYTPVVAS</sequence>
<gene>
    <name evidence="2" type="ORF">SUBVAR_04260</name>
</gene>
<dbReference type="RefSeq" id="WP_007045707.1">
    <property type="nucleotide sequence ID" value="NZ_GG704769.1"/>
</dbReference>